<feature type="transmembrane region" description="Helical" evidence="1">
    <location>
        <begin position="302"/>
        <end position="329"/>
    </location>
</feature>
<keyword evidence="3" id="KW-1185">Reference proteome</keyword>
<proteinExistence type="predicted"/>
<dbReference type="EMBL" id="JAPTMY010000033">
    <property type="protein sequence ID" value="MCZ0858900.1"/>
    <property type="molecule type" value="Genomic_DNA"/>
</dbReference>
<feature type="transmembrane region" description="Helical" evidence="1">
    <location>
        <begin position="227"/>
        <end position="251"/>
    </location>
</feature>
<keyword evidence="1" id="KW-0812">Transmembrane</keyword>
<feature type="transmembrane region" description="Helical" evidence="1">
    <location>
        <begin position="263"/>
        <end position="281"/>
    </location>
</feature>
<sequence>MSNPFFSRSAAFNGGAAVAAPSRPVTPNGYPTMPGYQPGQSSQYGQAGYGVGYSRPAQAGYGQQGYGYGQPAQAGYGQVSPEQLAGLESQYGAPSATNVDRGRMTYDDVVVRTAGMFAIILGVGAVSWMLATNPATAGLGSLAMIVGCIGALVLGLVNSFKKEPSPVLIMLYAAFEGAMLGAISGIMEYVVPGIVIQAVLATGATFAVMLCAYKFAGFRVSGRVARIVLIAMGGYLLFSLVNFALMVTGVIDQPWGLRSVEVFGIPLGLIVGLVAVVLAAVSLAMDFEAIQRGVEQGLPTRYAWAGAFGLVVTLVWLYLEFLRILAILYDN</sequence>
<evidence type="ECO:0000313" key="3">
    <source>
        <dbReference type="Proteomes" id="UP001072034"/>
    </source>
</evidence>
<dbReference type="PANTHER" id="PTHR41282:SF1">
    <property type="entry name" value="CONSERVED TRANSMEMBRANE PROTEIN-RELATED"/>
    <property type="match status" value="1"/>
</dbReference>
<feature type="transmembrane region" description="Helical" evidence="1">
    <location>
        <begin position="169"/>
        <end position="187"/>
    </location>
</feature>
<keyword evidence="1" id="KW-1133">Transmembrane helix</keyword>
<organism evidence="2 3">
    <name type="scientific">Actinomyces israelii</name>
    <dbReference type="NCBI Taxonomy" id="1659"/>
    <lineage>
        <taxon>Bacteria</taxon>
        <taxon>Bacillati</taxon>
        <taxon>Actinomycetota</taxon>
        <taxon>Actinomycetes</taxon>
        <taxon>Actinomycetales</taxon>
        <taxon>Actinomycetaceae</taxon>
        <taxon>Actinomyces</taxon>
    </lineage>
</organism>
<gene>
    <name evidence="2" type="ORF">OHJ16_12705</name>
</gene>
<reference evidence="2" key="1">
    <citation type="submission" date="2022-10" db="EMBL/GenBank/DDBJ databases">
        <title>Genome sequence of Actinomyces israelii ATCC 10048.</title>
        <authorList>
            <person name="Watt R.M."/>
            <person name="Tong W.M."/>
        </authorList>
    </citation>
    <scope>NUCLEOTIDE SEQUENCE</scope>
    <source>
        <strain evidence="2">ATCC 10048</strain>
    </source>
</reference>
<evidence type="ECO:0000256" key="1">
    <source>
        <dbReference type="SAM" id="Phobius"/>
    </source>
</evidence>
<dbReference type="RefSeq" id="WP_268918222.1">
    <property type="nucleotide sequence ID" value="NZ_JAPTMY010000033.1"/>
</dbReference>
<dbReference type="Proteomes" id="UP001072034">
    <property type="component" value="Unassembled WGS sequence"/>
</dbReference>
<evidence type="ECO:0000313" key="2">
    <source>
        <dbReference type="EMBL" id="MCZ0858900.1"/>
    </source>
</evidence>
<feature type="transmembrane region" description="Helical" evidence="1">
    <location>
        <begin position="137"/>
        <end position="157"/>
    </location>
</feature>
<accession>A0ABT4ICK7</accession>
<keyword evidence="1" id="KW-0472">Membrane</keyword>
<dbReference type="InterPro" id="IPR010539">
    <property type="entry name" value="BaxI_1-like"/>
</dbReference>
<dbReference type="Pfam" id="PF12811">
    <property type="entry name" value="BaxI_1"/>
    <property type="match status" value="1"/>
</dbReference>
<dbReference type="PANTHER" id="PTHR41282">
    <property type="entry name" value="CONSERVED TRANSMEMBRANE PROTEIN-RELATED"/>
    <property type="match status" value="1"/>
</dbReference>
<feature type="transmembrane region" description="Helical" evidence="1">
    <location>
        <begin position="109"/>
        <end position="131"/>
    </location>
</feature>
<feature type="transmembrane region" description="Helical" evidence="1">
    <location>
        <begin position="193"/>
        <end position="215"/>
    </location>
</feature>
<protein>
    <submittedName>
        <fullName evidence="2">Bax inhibitor-1/YccA family protein</fullName>
    </submittedName>
</protein>
<name>A0ABT4ICK7_9ACTO</name>
<comment type="caution">
    <text evidence="2">The sequence shown here is derived from an EMBL/GenBank/DDBJ whole genome shotgun (WGS) entry which is preliminary data.</text>
</comment>